<dbReference type="EMBL" id="CP078093">
    <property type="protein sequence ID" value="QXM06572.1"/>
    <property type="molecule type" value="Genomic_DNA"/>
</dbReference>
<feature type="domain" description="Cyclodeaminase/cyclohydrolase" evidence="1">
    <location>
        <begin position="7"/>
        <end position="186"/>
    </location>
</feature>
<organism evidence="2 3">
    <name type="scientific">Crassaminicella indica</name>
    <dbReference type="NCBI Taxonomy" id="2855394"/>
    <lineage>
        <taxon>Bacteria</taxon>
        <taxon>Bacillati</taxon>
        <taxon>Bacillota</taxon>
        <taxon>Clostridia</taxon>
        <taxon>Eubacteriales</taxon>
        <taxon>Clostridiaceae</taxon>
        <taxon>Crassaminicella</taxon>
    </lineage>
</organism>
<evidence type="ECO:0000313" key="2">
    <source>
        <dbReference type="EMBL" id="QXM06572.1"/>
    </source>
</evidence>
<dbReference type="Pfam" id="PF04961">
    <property type="entry name" value="FTCD_C"/>
    <property type="match status" value="1"/>
</dbReference>
<keyword evidence="3" id="KW-1185">Reference proteome</keyword>
<gene>
    <name evidence="2" type="ORF">KVH43_02145</name>
</gene>
<evidence type="ECO:0000259" key="1">
    <source>
        <dbReference type="Pfam" id="PF04961"/>
    </source>
</evidence>
<dbReference type="Proteomes" id="UP000886818">
    <property type="component" value="Chromosome"/>
</dbReference>
<name>A0ABX8RDQ1_9CLOT</name>
<dbReference type="RefSeq" id="WP_218283268.1">
    <property type="nucleotide sequence ID" value="NZ_CP078093.1"/>
</dbReference>
<proteinExistence type="predicted"/>
<protein>
    <submittedName>
        <fullName evidence="2">Cyclodeaminase/cyclohydrolase family protein</fullName>
    </submittedName>
</protein>
<dbReference type="InterPro" id="IPR007044">
    <property type="entry name" value="Cyclodeamin/CycHdrlase"/>
</dbReference>
<accession>A0ABX8RDQ1</accession>
<evidence type="ECO:0000313" key="3">
    <source>
        <dbReference type="Proteomes" id="UP000886818"/>
    </source>
</evidence>
<sequence>MLVNMNIKEFLEKLASNEPVPGGGSVAALSAAVSIALMEMVANLTIGKKKYMEVEEEMKSIKKDAEKYRSRFIEYIDKDSDAFNDVMKAFKLPKETDEEKETRKTAIQEATKKAALVPLEVAKDAFEIMKTIEKIVVKGNQNAVTDGAVAAMMARTAVLSALYNVKINLGSIKDTEFVEEVAKEVKELEENVENIEKDILSKVVL</sequence>
<reference evidence="2" key="1">
    <citation type="submission" date="2021-07" db="EMBL/GenBank/DDBJ databases">
        <title>Complete genome sequence of Crassaminicella sp. 143-21, isolated from a deep-sea hydrothermal vent.</title>
        <authorList>
            <person name="Li X."/>
        </authorList>
    </citation>
    <scope>NUCLEOTIDE SEQUENCE</scope>
    <source>
        <strain evidence="2">143-21</strain>
    </source>
</reference>